<dbReference type="InterPro" id="IPR042070">
    <property type="entry name" value="PucR_C-HTH_sf"/>
</dbReference>
<feature type="domain" description="PucR C-terminal helix-turn-helix" evidence="1">
    <location>
        <begin position="455"/>
        <end position="508"/>
    </location>
</feature>
<evidence type="ECO:0000259" key="1">
    <source>
        <dbReference type="Pfam" id="PF13556"/>
    </source>
</evidence>
<gene>
    <name evidence="2" type="ORF">H9913_02155</name>
</gene>
<dbReference type="PANTHER" id="PTHR33744:SF1">
    <property type="entry name" value="DNA-BINDING TRANSCRIPTIONAL ACTIVATOR ADER"/>
    <property type="match status" value="1"/>
</dbReference>
<name>A0A9D2U4V1_9FIRM</name>
<dbReference type="Gene3D" id="1.10.10.2840">
    <property type="entry name" value="PucR C-terminal helix-turn-helix domain"/>
    <property type="match status" value="1"/>
</dbReference>
<dbReference type="EMBL" id="DWUX01000039">
    <property type="protein sequence ID" value="HJD38808.1"/>
    <property type="molecule type" value="Genomic_DNA"/>
</dbReference>
<evidence type="ECO:0000313" key="3">
    <source>
        <dbReference type="Proteomes" id="UP000823850"/>
    </source>
</evidence>
<dbReference type="AlphaFoldDB" id="A0A9D2U4V1"/>
<sequence length="517" mass="60432">MKLSINFLKTYLKHTFTEVYATGSCRLRYKTLLLYTPGCLLQPETLYFCPPDTMESFPEKIFEEKRCGIVWTDHLKKPPSVSEILWIKEKKEPLLLFSEISSIFSFFQNWSQKVKDTILEKKPLEELCQLISEVTPNPWYLADASFRVQAISKSFDVEELSVIWRFMKRQNYVPVDVILKLSESGKLKKMNRAKHAYIEEAGPFNFPYISKTIYSVQGIIGHFFIIGAYTRISSYELEIAEFFGNLLNKQVESDSTYMPTLGRYYDNYFIDLIESSDSSGKEILTEVFDHLTWKADDSYILLIFRSPKESDSQTAVDGLKIHILEKSYPCKAFPYRGDILVILNISKISEKEVFHKQLQNILHTISKNLGGTSGYSEIFKGEKDFSSLNIFYQQALASLSFLENGTFQEPKGYNDIALAYLCKKMSEFLSPKMFCHPDMEILRQYDAENHTFLEDTVYQYLINEENTMETARQLYIHRNSLLYRLDKIKSLTNINFKDPNDRIRMIFAYIYYNYLKS</sequence>
<reference evidence="2" key="1">
    <citation type="journal article" date="2021" name="PeerJ">
        <title>Extensive microbial diversity within the chicken gut microbiome revealed by metagenomics and culture.</title>
        <authorList>
            <person name="Gilroy R."/>
            <person name="Ravi A."/>
            <person name="Getino M."/>
            <person name="Pursley I."/>
            <person name="Horton D.L."/>
            <person name="Alikhan N.F."/>
            <person name="Baker D."/>
            <person name="Gharbi K."/>
            <person name="Hall N."/>
            <person name="Watson M."/>
            <person name="Adriaenssens E.M."/>
            <person name="Foster-Nyarko E."/>
            <person name="Jarju S."/>
            <person name="Secka A."/>
            <person name="Antonio M."/>
            <person name="Oren A."/>
            <person name="Chaudhuri R.R."/>
            <person name="La Ragione R."/>
            <person name="Hildebrand F."/>
            <person name="Pallen M.J."/>
        </authorList>
    </citation>
    <scope>NUCLEOTIDE SEQUENCE</scope>
    <source>
        <strain evidence="2">ChiW19-6364</strain>
    </source>
</reference>
<dbReference type="InterPro" id="IPR025736">
    <property type="entry name" value="PucR_C-HTH_dom"/>
</dbReference>
<dbReference type="PANTHER" id="PTHR33744">
    <property type="entry name" value="CARBOHYDRATE DIACID REGULATOR"/>
    <property type="match status" value="1"/>
</dbReference>
<organism evidence="2 3">
    <name type="scientific">Candidatus Blautia stercoripullorum</name>
    <dbReference type="NCBI Taxonomy" id="2838502"/>
    <lineage>
        <taxon>Bacteria</taxon>
        <taxon>Bacillati</taxon>
        <taxon>Bacillota</taxon>
        <taxon>Clostridia</taxon>
        <taxon>Lachnospirales</taxon>
        <taxon>Lachnospiraceae</taxon>
        <taxon>Blautia</taxon>
    </lineage>
</organism>
<dbReference type="Pfam" id="PF13556">
    <property type="entry name" value="HTH_30"/>
    <property type="match status" value="1"/>
</dbReference>
<comment type="caution">
    <text evidence="2">The sequence shown here is derived from an EMBL/GenBank/DDBJ whole genome shotgun (WGS) entry which is preliminary data.</text>
</comment>
<dbReference type="Proteomes" id="UP000823850">
    <property type="component" value="Unassembled WGS sequence"/>
</dbReference>
<protein>
    <submittedName>
        <fullName evidence="2">Helix-turn-helix domain-containing protein</fullName>
    </submittedName>
</protein>
<accession>A0A9D2U4V1</accession>
<evidence type="ECO:0000313" key="2">
    <source>
        <dbReference type="EMBL" id="HJD38808.1"/>
    </source>
</evidence>
<dbReference type="InterPro" id="IPR051448">
    <property type="entry name" value="CdaR-like_regulators"/>
</dbReference>
<proteinExistence type="predicted"/>
<reference evidence="2" key="2">
    <citation type="submission" date="2021-04" db="EMBL/GenBank/DDBJ databases">
        <authorList>
            <person name="Gilroy R."/>
        </authorList>
    </citation>
    <scope>NUCLEOTIDE SEQUENCE</scope>
    <source>
        <strain evidence="2">ChiW19-6364</strain>
    </source>
</reference>